<accession>A0A1G4E2V2</accession>
<dbReference type="VEuPathDB" id="PlasmoDB:PVP01_0002540"/>
<dbReference type="EMBL" id="FLYI01000233">
    <property type="protein sequence ID" value="SCA60506.1"/>
    <property type="molecule type" value="Genomic_DNA"/>
</dbReference>
<reference evidence="1 2" key="1">
    <citation type="submission" date="2016-07" db="EMBL/GenBank/DDBJ databases">
        <authorList>
            <consortium name="Pathogen Informatics"/>
        </authorList>
    </citation>
    <scope>NUCLEOTIDE SEQUENCE [LARGE SCALE GENOMIC DNA]</scope>
</reference>
<gene>
    <name evidence="1" type="ORF">PVC01_000076000</name>
</gene>
<protein>
    <submittedName>
        <fullName evidence="1">VIR protein</fullName>
    </submittedName>
</protein>
<dbReference type="AlphaFoldDB" id="A0A1G4E2V2"/>
<dbReference type="Proteomes" id="UP000305196">
    <property type="component" value="Unassembled WGS sequence"/>
</dbReference>
<organism evidence="1 2">
    <name type="scientific">Plasmodium vivax</name>
    <name type="common">malaria parasite P. vivax</name>
    <dbReference type="NCBI Taxonomy" id="5855"/>
    <lineage>
        <taxon>Eukaryota</taxon>
        <taxon>Sar</taxon>
        <taxon>Alveolata</taxon>
        <taxon>Apicomplexa</taxon>
        <taxon>Aconoidasida</taxon>
        <taxon>Haemosporida</taxon>
        <taxon>Plasmodiidae</taxon>
        <taxon>Plasmodium</taxon>
        <taxon>Plasmodium (Plasmodium)</taxon>
    </lineage>
</organism>
<name>A0A1G4E2V2_PLAVI</name>
<evidence type="ECO:0000313" key="2">
    <source>
        <dbReference type="Proteomes" id="UP000305196"/>
    </source>
</evidence>
<sequence length="320" mass="37450">MTPVQSKKEELYDFFEKIDRYIADGKSIEDIIDMDQSPTYCYSFTEIWGERSGNKEIAKNICYRFVSLYKYLSEGKINYRDDPNYKKDCGFLNYWVNWKIQKGEFKEDTTVSDFYDHIDGHVIPEIGYNISEGLIYDIDKDELNKMNNLFNLYEKYSKINYIIDNEAGLDKQSLLSVSTECCIDYIKASNICNPDNNNINSKFCEKLKNFESEYEKLYKKDGAKGSDFSDNFIRLSECENTKIMSNKLLGSMVGIIPLFGILYKFTPMGQMFRSKKGILNNDISNNDEEMIKMSFMEQENESLGFEQETYNIKYQSVGNY</sequence>
<dbReference type="VEuPathDB" id="PlasmoDB:PVX_053690"/>
<evidence type="ECO:0000313" key="1">
    <source>
        <dbReference type="EMBL" id="SCA60506.1"/>
    </source>
</evidence>
<dbReference type="VEuPathDB" id="PlasmoDB:PVPAM_000025700"/>
<dbReference type="VEuPathDB" id="PlasmoDB:PVW1_120006500"/>
<dbReference type="InterPro" id="IPR008780">
    <property type="entry name" value="Plasmodium_Vir"/>
</dbReference>
<dbReference type="Pfam" id="PF05795">
    <property type="entry name" value="Plasmodium_Vir"/>
    <property type="match status" value="1"/>
</dbReference>
<proteinExistence type="predicted"/>